<reference evidence="1 2" key="1">
    <citation type="submission" date="2019-12" db="EMBL/GenBank/DDBJ databases">
        <title>Genomic-based taxomic classification of the family Erythrobacteraceae.</title>
        <authorList>
            <person name="Xu L."/>
        </authorList>
    </citation>
    <scope>NUCLEOTIDE SEQUENCE [LARGE SCALE GENOMIC DNA]</scope>
    <source>
        <strain evidence="1 2">DSM 17792</strain>
    </source>
</reference>
<organism evidence="1 2">
    <name type="scientific">Qipengyuania vulgaris</name>
    <dbReference type="NCBI Taxonomy" id="291985"/>
    <lineage>
        <taxon>Bacteria</taxon>
        <taxon>Pseudomonadati</taxon>
        <taxon>Pseudomonadota</taxon>
        <taxon>Alphaproteobacteria</taxon>
        <taxon>Sphingomonadales</taxon>
        <taxon>Erythrobacteraceae</taxon>
        <taxon>Qipengyuania</taxon>
    </lineage>
</organism>
<evidence type="ECO:0008006" key="3">
    <source>
        <dbReference type="Google" id="ProtNLM"/>
    </source>
</evidence>
<name>A0A844XUP1_9SPHN</name>
<keyword evidence="2" id="KW-1185">Reference proteome</keyword>
<dbReference type="RefSeq" id="WP_160728245.1">
    <property type="nucleotide sequence ID" value="NZ_WTYC01000005.1"/>
</dbReference>
<dbReference type="InterPro" id="IPR013433">
    <property type="entry name" value="PHA_gran_rgn"/>
</dbReference>
<dbReference type="Pfam" id="PF09650">
    <property type="entry name" value="PHA_gran_rgn"/>
    <property type="match status" value="1"/>
</dbReference>
<sequence>MRVPLQHDLGKEEVRRRLHARSHEIGDAIPGGMADVTTSWPTEDCLGLDINAMGNVIRAQVHIEETQVIFEIDLPPALSFVEPIIAAAIRKKGQKLLAAK</sequence>
<dbReference type="OrthoDB" id="8853368at2"/>
<evidence type="ECO:0000313" key="1">
    <source>
        <dbReference type="EMBL" id="MXO48692.1"/>
    </source>
</evidence>
<evidence type="ECO:0000313" key="2">
    <source>
        <dbReference type="Proteomes" id="UP000448199"/>
    </source>
</evidence>
<dbReference type="Proteomes" id="UP000448199">
    <property type="component" value="Unassembled WGS sequence"/>
</dbReference>
<dbReference type="EMBL" id="WTYC01000005">
    <property type="protein sequence ID" value="MXO48692.1"/>
    <property type="molecule type" value="Genomic_DNA"/>
</dbReference>
<dbReference type="AlphaFoldDB" id="A0A844XUP1"/>
<proteinExistence type="predicted"/>
<gene>
    <name evidence="1" type="ORF">GRI69_10535</name>
</gene>
<comment type="caution">
    <text evidence="1">The sequence shown here is derived from an EMBL/GenBank/DDBJ whole genome shotgun (WGS) entry which is preliminary data.</text>
</comment>
<protein>
    <recommendedName>
        <fullName evidence="3">Polyhydroxyalkanoic acid synthase</fullName>
    </recommendedName>
</protein>
<accession>A0A844XUP1</accession>